<accession>A0ABT5K7K9</accession>
<keyword evidence="1" id="KW-0812">Transmembrane</keyword>
<dbReference type="EMBL" id="JAQQXR010000015">
    <property type="protein sequence ID" value="MDC8760635.1"/>
    <property type="molecule type" value="Genomic_DNA"/>
</dbReference>
<dbReference type="RefSeq" id="WP_273674538.1">
    <property type="nucleotide sequence ID" value="NZ_JAQQXR010000015.1"/>
</dbReference>
<feature type="transmembrane region" description="Helical" evidence="1">
    <location>
        <begin position="57"/>
        <end position="77"/>
    </location>
</feature>
<proteinExistence type="predicted"/>
<reference evidence="2 3" key="1">
    <citation type="submission" date="2022-10" db="EMBL/GenBank/DDBJ databases">
        <title>Janthinobacterium sp. hw3 Genome sequencing.</title>
        <authorList>
            <person name="Park S."/>
        </authorList>
    </citation>
    <scope>NUCLEOTIDE SEQUENCE [LARGE SCALE GENOMIC DNA]</scope>
    <source>
        <strain evidence="3">hw3</strain>
    </source>
</reference>
<evidence type="ECO:0000256" key="1">
    <source>
        <dbReference type="SAM" id="Phobius"/>
    </source>
</evidence>
<protein>
    <submittedName>
        <fullName evidence="2">Uncharacterized protein</fullName>
    </submittedName>
</protein>
<keyword evidence="1" id="KW-0472">Membrane</keyword>
<sequence>MRPLAQHEIDLVSGANETNTYTLPAGASVTLQLEANNSTTIRFTFDGGRTFSWNSGVWMACAVIGAGFGLAVTSFTLNPMIGSLTSTLVSFGCTAMVNSQPTGNDPADGD</sequence>
<evidence type="ECO:0000313" key="3">
    <source>
        <dbReference type="Proteomes" id="UP001221208"/>
    </source>
</evidence>
<organism evidence="2 3">
    <name type="scientific">Janthinobacterium fluminis</name>
    <dbReference type="NCBI Taxonomy" id="2987524"/>
    <lineage>
        <taxon>Bacteria</taxon>
        <taxon>Pseudomonadati</taxon>
        <taxon>Pseudomonadota</taxon>
        <taxon>Betaproteobacteria</taxon>
        <taxon>Burkholderiales</taxon>
        <taxon>Oxalobacteraceae</taxon>
        <taxon>Janthinobacterium</taxon>
    </lineage>
</organism>
<comment type="caution">
    <text evidence="2">The sequence shown here is derived from an EMBL/GenBank/DDBJ whole genome shotgun (WGS) entry which is preliminary data.</text>
</comment>
<gene>
    <name evidence="2" type="ORF">OIK44_23900</name>
</gene>
<keyword evidence="1" id="KW-1133">Transmembrane helix</keyword>
<keyword evidence="3" id="KW-1185">Reference proteome</keyword>
<evidence type="ECO:0000313" key="2">
    <source>
        <dbReference type="EMBL" id="MDC8760635.1"/>
    </source>
</evidence>
<dbReference type="Proteomes" id="UP001221208">
    <property type="component" value="Unassembled WGS sequence"/>
</dbReference>
<name>A0ABT5K7K9_9BURK</name>